<reference evidence="2 3" key="1">
    <citation type="journal article" date="2012" name="J. Bacteriol.">
        <title>Complete genome sequence of Pelagibacterium halotolerans B2T.</title>
        <authorList>
            <person name="Huo Y.Y."/>
            <person name="Cheng H."/>
            <person name="Han X.F."/>
            <person name="Jiang X.W."/>
            <person name="Sun C."/>
            <person name="Zhang X.Q."/>
            <person name="Zhu X.F."/>
            <person name="Liu Y.F."/>
            <person name="Li P.F."/>
            <person name="Ni P.X."/>
            <person name="Wu M."/>
        </authorList>
    </citation>
    <scope>NUCLEOTIDE SEQUENCE [LARGE SCALE GENOMIC DNA]</scope>
    <source>
        <strain evidence="3">DSM 22347 / JCM 15775 / CGMCC 1.7692 / B2</strain>
    </source>
</reference>
<evidence type="ECO:0000256" key="1">
    <source>
        <dbReference type="SAM" id="MobiDB-lite"/>
    </source>
</evidence>
<dbReference type="KEGG" id="phl:KKY_1577"/>
<name>G4RB96_PELHB</name>
<dbReference type="Proteomes" id="UP000008850">
    <property type="component" value="Chromosome"/>
</dbReference>
<evidence type="ECO:0000313" key="3">
    <source>
        <dbReference type="Proteomes" id="UP000008850"/>
    </source>
</evidence>
<keyword evidence="3" id="KW-1185">Reference proteome</keyword>
<evidence type="ECO:0000313" key="2">
    <source>
        <dbReference type="EMBL" id="AEQ51594.1"/>
    </source>
</evidence>
<gene>
    <name evidence="2" type="ordered locus">KKY_1577</name>
</gene>
<dbReference type="HOGENOM" id="CLU_2410629_0_0_5"/>
<protein>
    <submittedName>
        <fullName evidence="2">Uncharacterized protein</fullName>
    </submittedName>
</protein>
<accession>G4RB96</accession>
<organism evidence="2 3">
    <name type="scientific">Pelagibacterium halotolerans (strain DSM 22347 / JCM 15775 / CGMCC 1.7692 / B2)</name>
    <dbReference type="NCBI Taxonomy" id="1082931"/>
    <lineage>
        <taxon>Bacteria</taxon>
        <taxon>Pseudomonadati</taxon>
        <taxon>Pseudomonadota</taxon>
        <taxon>Alphaproteobacteria</taxon>
        <taxon>Hyphomicrobiales</taxon>
        <taxon>Devosiaceae</taxon>
        <taxon>Pelagibacterium</taxon>
    </lineage>
</organism>
<dbReference type="EMBL" id="CP003075">
    <property type="protein sequence ID" value="AEQ51594.1"/>
    <property type="molecule type" value="Genomic_DNA"/>
</dbReference>
<sequence>MFLVLTPRHASFGFAVQCSPIQSAFYHSSVIGPFVAAMTTDIGGVCWTGKRAHALADTSFRCSPPSPQQRGGSVYGDRSRPPGAAVSSYLVG</sequence>
<dbReference type="AlphaFoldDB" id="G4RB96"/>
<feature type="region of interest" description="Disordered" evidence="1">
    <location>
        <begin position="58"/>
        <end position="92"/>
    </location>
</feature>
<proteinExistence type="predicted"/>